<dbReference type="EMBL" id="LAZR01000939">
    <property type="protein sequence ID" value="KKN54194.1"/>
    <property type="molecule type" value="Genomic_DNA"/>
</dbReference>
<accession>A0A0F9RHA3</accession>
<dbReference type="AlphaFoldDB" id="A0A0F9RHA3"/>
<protein>
    <submittedName>
        <fullName evidence="1">Uncharacterized protein</fullName>
    </submittedName>
</protein>
<proteinExistence type="predicted"/>
<organism evidence="1">
    <name type="scientific">marine sediment metagenome</name>
    <dbReference type="NCBI Taxonomy" id="412755"/>
    <lineage>
        <taxon>unclassified sequences</taxon>
        <taxon>metagenomes</taxon>
        <taxon>ecological metagenomes</taxon>
    </lineage>
</organism>
<comment type="caution">
    <text evidence="1">The sequence shown here is derived from an EMBL/GenBank/DDBJ whole genome shotgun (WGS) entry which is preliminary data.</text>
</comment>
<name>A0A0F9RHA3_9ZZZZ</name>
<reference evidence="1" key="1">
    <citation type="journal article" date="2015" name="Nature">
        <title>Complex archaea that bridge the gap between prokaryotes and eukaryotes.</title>
        <authorList>
            <person name="Spang A."/>
            <person name="Saw J.H."/>
            <person name="Jorgensen S.L."/>
            <person name="Zaremba-Niedzwiedzka K."/>
            <person name="Martijn J."/>
            <person name="Lind A.E."/>
            <person name="van Eijk R."/>
            <person name="Schleper C."/>
            <person name="Guy L."/>
            <person name="Ettema T.J."/>
        </authorList>
    </citation>
    <scope>NUCLEOTIDE SEQUENCE</scope>
</reference>
<gene>
    <name evidence="1" type="ORF">LCGC14_0594870</name>
</gene>
<evidence type="ECO:0000313" key="1">
    <source>
        <dbReference type="EMBL" id="KKN54194.1"/>
    </source>
</evidence>
<sequence length="248" mass="29745">MSVTNLNEEEPQDILNRIEEGEFNNLRNDQWVQVYSILLKKCEDLKKNQESIRMLIEIRIHSLGYNHIQNEFYPLSGTLEEFSNFTNASFLQYSKSRAMQTQNNVLKARYSDIVWEFGNTIEKEFALISINSHLKNINYFYGKENYAYFLNSLSRAFYLAFRLDDSQKLKECLVIHLKYIDKFISSNLIRWTYDLLQNILKFSLSIKAEIDSKEILRYLDYGKEFYSEKDILFYNHFSTLEFIFKDKY</sequence>